<keyword evidence="7" id="KW-0255">Endonuclease</keyword>
<dbReference type="EMBL" id="PNRE01000047">
    <property type="protein sequence ID" value="PMR69436.1"/>
    <property type="molecule type" value="Genomic_DNA"/>
</dbReference>
<dbReference type="OrthoDB" id="9795626at2"/>
<evidence type="ECO:0000256" key="5">
    <source>
        <dbReference type="ARBA" id="ARBA00022722"/>
    </source>
</evidence>
<dbReference type="GO" id="GO:0006260">
    <property type="term" value="P:DNA replication"/>
    <property type="evidence" value="ECO:0007669"/>
    <property type="project" value="UniProtKB-KW"/>
</dbReference>
<evidence type="ECO:0000256" key="8">
    <source>
        <dbReference type="ARBA" id="ARBA00022801"/>
    </source>
</evidence>
<dbReference type="RefSeq" id="WP_102627853.1">
    <property type="nucleotide sequence ID" value="NZ_PDOH01000028.1"/>
</dbReference>
<organism evidence="16 17">
    <name type="scientific">Halomonas heilongjiangensis</name>
    <dbReference type="NCBI Taxonomy" id="1387883"/>
    <lineage>
        <taxon>Bacteria</taxon>
        <taxon>Pseudomonadati</taxon>
        <taxon>Pseudomonadota</taxon>
        <taxon>Gammaproteobacteria</taxon>
        <taxon>Oceanospirillales</taxon>
        <taxon>Halomonadaceae</taxon>
        <taxon>Halomonas</taxon>
    </lineage>
</organism>
<dbReference type="InterPro" id="IPR027417">
    <property type="entry name" value="P-loop_NTPase"/>
</dbReference>
<keyword evidence="8" id="KW-0378">Hydrolase</keyword>
<evidence type="ECO:0000256" key="13">
    <source>
        <dbReference type="ARBA" id="ARBA00055999"/>
    </source>
</evidence>
<dbReference type="GO" id="GO:0016887">
    <property type="term" value="F:ATP hydrolysis activity"/>
    <property type="evidence" value="ECO:0007669"/>
    <property type="project" value="InterPro"/>
</dbReference>
<name>A0A2N7TML7_9GAMM</name>
<evidence type="ECO:0000256" key="10">
    <source>
        <dbReference type="ARBA" id="ARBA00022840"/>
    </source>
</evidence>
<dbReference type="AlphaFoldDB" id="A0A2N7TML7"/>
<evidence type="ECO:0000313" key="16">
    <source>
        <dbReference type="EMBL" id="PMR69436.1"/>
    </source>
</evidence>
<evidence type="ECO:0000256" key="12">
    <source>
        <dbReference type="ARBA" id="ARBA00023172"/>
    </source>
</evidence>
<feature type="compositionally biased region" description="Basic and acidic residues" evidence="14">
    <location>
        <begin position="576"/>
        <end position="594"/>
    </location>
</feature>
<feature type="region of interest" description="Disordered" evidence="14">
    <location>
        <begin position="884"/>
        <end position="923"/>
    </location>
</feature>
<dbReference type="GO" id="GO:0006310">
    <property type="term" value="P:DNA recombination"/>
    <property type="evidence" value="ECO:0007669"/>
    <property type="project" value="UniProtKB-KW"/>
</dbReference>
<evidence type="ECO:0000256" key="14">
    <source>
        <dbReference type="SAM" id="MobiDB-lite"/>
    </source>
</evidence>
<comment type="subunit">
    <text evidence="2">Heterodimer of SbcC and SbcD.</text>
</comment>
<dbReference type="InterPro" id="IPR038729">
    <property type="entry name" value="Rad50/SbcC_AAA"/>
</dbReference>
<keyword evidence="5" id="KW-0540">Nuclease</keyword>
<feature type="region of interest" description="Disordered" evidence="14">
    <location>
        <begin position="390"/>
        <end position="425"/>
    </location>
</feature>
<evidence type="ECO:0000259" key="15">
    <source>
        <dbReference type="Pfam" id="PF13476"/>
    </source>
</evidence>
<comment type="similarity">
    <text evidence="1">Belongs to the SMC family. SbcC subfamily.</text>
</comment>
<dbReference type="GO" id="GO:0004527">
    <property type="term" value="F:exonuclease activity"/>
    <property type="evidence" value="ECO:0007669"/>
    <property type="project" value="UniProtKB-KW"/>
</dbReference>
<evidence type="ECO:0000256" key="9">
    <source>
        <dbReference type="ARBA" id="ARBA00022839"/>
    </source>
</evidence>
<evidence type="ECO:0000256" key="2">
    <source>
        <dbReference type="ARBA" id="ARBA00011322"/>
    </source>
</evidence>
<keyword evidence="10" id="KW-0067">ATP-binding</keyword>
<feature type="region of interest" description="Disordered" evidence="14">
    <location>
        <begin position="551"/>
        <end position="594"/>
    </location>
</feature>
<dbReference type="Pfam" id="PF13558">
    <property type="entry name" value="SbcC_Walker_B"/>
    <property type="match status" value="1"/>
</dbReference>
<reference evidence="16 17" key="1">
    <citation type="submission" date="2018-01" db="EMBL/GenBank/DDBJ databases">
        <title>Halomonas endophytica sp. nov., isolated from storage liquid in the stems of Populus euphratica.</title>
        <authorList>
            <person name="Chen C."/>
        </authorList>
    </citation>
    <scope>NUCLEOTIDE SEQUENCE [LARGE SCALE GENOMIC DNA]</scope>
    <source>
        <strain evidence="16 17">DSM 26881</strain>
    </source>
</reference>
<dbReference type="GO" id="GO:0006302">
    <property type="term" value="P:double-strand break repair"/>
    <property type="evidence" value="ECO:0007669"/>
    <property type="project" value="InterPro"/>
</dbReference>
<keyword evidence="11" id="KW-0175">Coiled coil</keyword>
<accession>A0A2N7TML7</accession>
<keyword evidence="17" id="KW-1185">Reference proteome</keyword>
<comment type="caution">
    <text evidence="16">The sequence shown here is derived from an EMBL/GenBank/DDBJ whole genome shotgun (WGS) entry which is preliminary data.</text>
</comment>
<dbReference type="Proteomes" id="UP000235346">
    <property type="component" value="Unassembled WGS sequence"/>
</dbReference>
<comment type="function">
    <text evidence="13">SbcCD cleaves DNA hairpin structures. These structures can inhibit DNA replication and are intermediates in certain DNA recombination reactions. The complex acts as a 3'-&gt;5' double strand exonuclease that can open hairpins. It also has a 5' single-strand endonuclease activity.</text>
</comment>
<feature type="region of interest" description="Disordered" evidence="14">
    <location>
        <begin position="750"/>
        <end position="777"/>
    </location>
</feature>
<proteinExistence type="inferred from homology"/>
<dbReference type="FunFam" id="3.40.50.300:FF:001446">
    <property type="entry name" value="DsDNA exonuclease SbcC"/>
    <property type="match status" value="1"/>
</dbReference>
<evidence type="ECO:0000256" key="1">
    <source>
        <dbReference type="ARBA" id="ARBA00006930"/>
    </source>
</evidence>
<feature type="compositionally biased region" description="Basic and acidic residues" evidence="14">
    <location>
        <begin position="551"/>
        <end position="561"/>
    </location>
</feature>
<evidence type="ECO:0000256" key="3">
    <source>
        <dbReference type="ARBA" id="ARBA00013368"/>
    </source>
</evidence>
<dbReference type="Pfam" id="PF13476">
    <property type="entry name" value="AAA_23"/>
    <property type="match status" value="1"/>
</dbReference>
<feature type="compositionally biased region" description="Basic and acidic residues" evidence="14">
    <location>
        <begin position="750"/>
        <end position="772"/>
    </location>
</feature>
<dbReference type="PANTHER" id="PTHR32114">
    <property type="entry name" value="ABC TRANSPORTER ABCH.3"/>
    <property type="match status" value="1"/>
</dbReference>
<feature type="domain" description="Rad50/SbcC-type AAA" evidence="15">
    <location>
        <begin position="6"/>
        <end position="225"/>
    </location>
</feature>
<dbReference type="PANTHER" id="PTHR32114:SF2">
    <property type="entry name" value="ABC TRANSPORTER ABCH.3"/>
    <property type="match status" value="1"/>
</dbReference>
<dbReference type="GO" id="GO:0004519">
    <property type="term" value="F:endonuclease activity"/>
    <property type="evidence" value="ECO:0007669"/>
    <property type="project" value="UniProtKB-KW"/>
</dbReference>
<keyword evidence="12" id="KW-0233">DNA recombination</keyword>
<sequence>MKILALRLANLASLPGPLELDFTAAPLRDAGLFAITGPTGAGKSTLLDALCLALYGSTPRLRQAPGRDAPLPDVGEETLNTADPRTLLRRGTASGHAEVDFLGRDGRRYRARWAVRRAREKAEGRLQAVEQSLRDLDDDRLLTAQKREFDRLLPERLGLTFDQFTRAVLLAQSEFAAFLQADDNERSDLLERLTGTAEYSAISMAAYRRTNEAKKQVDALEARLADDLPAEPEARAGLERAARDSDAALAALDRQAGTLAARRDAFQRHRQLHDEREEARSRHVHAEQAWQALAPRRAEQAQLEALAPQRHRFARRERLEADLAGLNEARTTTHHRLTQAEQALDRHVTTLQAAETALERAMRNSVQARPALQAAREQAARLAGLDREIARSEAEQRRQRDETDGVHRELAETRAASQRRRRERDALQAQLQTHLSDDTDIGRARGAWQAAFEAAAHRHLALEALQGAWQAVMRARERHAALEESRRRDQATRERLLVTGREAATRLEGLEAEQRRLVDSLERLRAARSESVVWLRDRLREGEPCPVCGGRDHPWRHHPPETPEAARLAATEAEEERQQQEAETRTAAARERHHELQGEYRALDARLRQHEEDLEHAARERAEADDTLAGQALVTELEPVAEPERPAWLTRELATARQARDRAREALQTIETAEARLTPLREALQRDELTLGKLATRQESLEETQRRLAAELVPQRKQRQALAEELAEVLGEHASPDAWQAALEQAVENARARQEAARRDHQTGRSERDRLDQQATYQRRQAETLTNERDELVHSLDAWRRRHPKLDDTTLTRLLAVDETGIDARRQELESADRERHAAGVSLDERQRALVAHRRDAFPEIPATAPEEAIEAELHALSQRLDEEERALAPRRQAARDARDAAMHALRDDDRRRERQREGQTELDAARAEYRRWGQISELIGSADGKVFRRIAQAYNLERLLDQANAHLGGLTRRYLLERGGSPLGLLVVDRDMADERRSVHSLSGGETFLVSLALALGLASMASGELSIESLFIDEGFGSLDPQSLALAMEALDGLQALGRRVGVISHVQEMHERIPVQIQVEPMGNGTSRARLVSV</sequence>
<evidence type="ECO:0000313" key="17">
    <source>
        <dbReference type="Proteomes" id="UP000235346"/>
    </source>
</evidence>
<evidence type="ECO:0000256" key="6">
    <source>
        <dbReference type="ARBA" id="ARBA00022741"/>
    </source>
</evidence>
<gene>
    <name evidence="16" type="ORF">C1H66_10590</name>
</gene>
<keyword evidence="6" id="KW-0547">Nucleotide-binding</keyword>
<evidence type="ECO:0000256" key="4">
    <source>
        <dbReference type="ARBA" id="ARBA00022705"/>
    </source>
</evidence>
<protein>
    <recommendedName>
        <fullName evidence="3">Nuclease SbcCD subunit C</fullName>
    </recommendedName>
</protein>
<feature type="compositionally biased region" description="Basic and acidic residues" evidence="14">
    <location>
        <begin position="390"/>
        <end position="412"/>
    </location>
</feature>
<evidence type="ECO:0000256" key="7">
    <source>
        <dbReference type="ARBA" id="ARBA00022759"/>
    </source>
</evidence>
<dbReference type="GO" id="GO:0005524">
    <property type="term" value="F:ATP binding"/>
    <property type="evidence" value="ECO:0007669"/>
    <property type="project" value="UniProtKB-KW"/>
</dbReference>
<keyword evidence="9" id="KW-0269">Exonuclease</keyword>
<keyword evidence="4" id="KW-0235">DNA replication</keyword>
<evidence type="ECO:0000256" key="11">
    <source>
        <dbReference type="ARBA" id="ARBA00023054"/>
    </source>
</evidence>
<dbReference type="Gene3D" id="3.40.50.300">
    <property type="entry name" value="P-loop containing nucleotide triphosphate hydrolases"/>
    <property type="match status" value="2"/>
</dbReference>
<dbReference type="SUPFAM" id="SSF52540">
    <property type="entry name" value="P-loop containing nucleoside triphosphate hydrolases"/>
    <property type="match status" value="1"/>
</dbReference>